<evidence type="ECO:0000256" key="9">
    <source>
        <dbReference type="SAM" id="SignalP"/>
    </source>
</evidence>
<dbReference type="Gene3D" id="2.60.40.1250">
    <property type="entry name" value="Thiol:disulfide interchange protein DsbD, N-terminal domain"/>
    <property type="match status" value="1"/>
</dbReference>
<protein>
    <submittedName>
        <fullName evidence="11">Thiol:disulfide interchange protein DsbD</fullName>
        <ecNumber evidence="11">1.8.1.8</ecNumber>
    </submittedName>
</protein>
<name>A0A2R8CK61_9GAMM</name>
<proteinExistence type="predicted"/>
<keyword evidence="12" id="KW-1185">Reference proteome</keyword>
<dbReference type="InterPro" id="IPR028250">
    <property type="entry name" value="DsbDN"/>
</dbReference>
<dbReference type="GO" id="GO:0047134">
    <property type="term" value="F:protein-disulfide reductase [NAD(P)H] activity"/>
    <property type="evidence" value="ECO:0007669"/>
    <property type="project" value="UniProtKB-EC"/>
</dbReference>
<dbReference type="InterPro" id="IPR003834">
    <property type="entry name" value="Cyt_c_assmbl_TM_dom"/>
</dbReference>
<evidence type="ECO:0000256" key="2">
    <source>
        <dbReference type="ARBA" id="ARBA00022475"/>
    </source>
</evidence>
<keyword evidence="6 8" id="KW-0472">Membrane</keyword>
<sequence length="642" mass="69046">MSRALFFLIVTLLGAMLSGTAPASNFFSSSNDDAAVEGASHVDSATTSAPPWKASSDDASGNGDFLPVDQAFTYRAWREGNTIKVGFDSAETYYLYRHRFDLQSEQADIALSAPDIPHGEPIHDEFLGDVEVFHHPLVITATLKDPLPDNASVPIRISFQGCAEAGLCYSPETRHLEAAPGTTPERFIGARMPNDPPPVTDTAPSDQKPNSDQGRRTEVSTLPGQSSLVIMMGVFLLAGLGLSFTPCVLPMLPIVTTLVVGQNANKSRALMLSAAYVAGMSLTYAALGTLMGVFGASLNLQARLQSPWVLIPFAALFILFALWLLDVWQLPTGGRLQQRISAWQDRLRQAGLPGAALAGALSTLIVSPCISAPLAGVLVYLSAGADPLAGMLALLALGIGMGIPLMLVATLGAGWLPRSGPWMESIRRLFAVALAGVALWLLDRLVPSTLSLALWGSLAVLTGAGMGGLSRTKSALWPRLRQALALMVLLWGGLCLIGASMGHDDPWMPLAGQRATSDSSDAAAPDMTTVTTRQAFDRVISDADKPVMIDVYADWCISCRHFERDVLWDPEIRRQLQAFTLIRLDVTDNGPEARALLKRYHLFGPPALLFFSKGQEMRAQRTQGEISHQQMRHLLKQVAENG</sequence>
<dbReference type="EC" id="1.8.1.8" evidence="11"/>
<dbReference type="NCBIfam" id="NF001419">
    <property type="entry name" value="PRK00293.1"/>
    <property type="match status" value="1"/>
</dbReference>
<dbReference type="GO" id="GO:0005886">
    <property type="term" value="C:plasma membrane"/>
    <property type="evidence" value="ECO:0007669"/>
    <property type="project" value="UniProtKB-SubCell"/>
</dbReference>
<evidence type="ECO:0000256" key="7">
    <source>
        <dbReference type="SAM" id="MobiDB-lite"/>
    </source>
</evidence>
<keyword evidence="3 8" id="KW-0812">Transmembrane</keyword>
<evidence type="ECO:0000256" key="1">
    <source>
        <dbReference type="ARBA" id="ARBA00004651"/>
    </source>
</evidence>
<feature type="transmembrane region" description="Helical" evidence="8">
    <location>
        <begin position="428"/>
        <end position="446"/>
    </location>
</feature>
<dbReference type="Pfam" id="PF13899">
    <property type="entry name" value="Thioredoxin_7"/>
    <property type="match status" value="1"/>
</dbReference>
<evidence type="ECO:0000313" key="12">
    <source>
        <dbReference type="Proteomes" id="UP000244934"/>
    </source>
</evidence>
<feature type="transmembrane region" description="Helical" evidence="8">
    <location>
        <begin position="452"/>
        <end position="471"/>
    </location>
</feature>
<feature type="compositionally biased region" description="Polar residues" evidence="7">
    <location>
        <begin position="202"/>
        <end position="212"/>
    </location>
</feature>
<feature type="transmembrane region" description="Helical" evidence="8">
    <location>
        <begin position="273"/>
        <end position="296"/>
    </location>
</feature>
<keyword evidence="2" id="KW-1003">Cell membrane</keyword>
<accession>A0A2R8CK61</accession>
<keyword evidence="4" id="KW-0201">Cytochrome c-type biogenesis</keyword>
<dbReference type="SUPFAM" id="SSF74863">
    <property type="entry name" value="Thiol:disulfide interchange protein DsbD, N-terminal domain (DsbD-alpha)"/>
    <property type="match status" value="1"/>
</dbReference>
<dbReference type="GO" id="GO:0017004">
    <property type="term" value="P:cytochrome complex assembly"/>
    <property type="evidence" value="ECO:0007669"/>
    <property type="project" value="UniProtKB-KW"/>
</dbReference>
<dbReference type="EMBL" id="ONZI01000002">
    <property type="protein sequence ID" value="SPJ33255.1"/>
    <property type="molecule type" value="Genomic_DNA"/>
</dbReference>
<dbReference type="Proteomes" id="UP000244934">
    <property type="component" value="Unassembled WGS sequence"/>
</dbReference>
<keyword evidence="9" id="KW-0732">Signal</keyword>
<keyword evidence="11" id="KW-0560">Oxidoreductase</keyword>
<feature type="transmembrane region" description="Helical" evidence="8">
    <location>
        <begin position="308"/>
        <end position="329"/>
    </location>
</feature>
<dbReference type="InterPro" id="IPR036249">
    <property type="entry name" value="Thioredoxin-like_sf"/>
</dbReference>
<dbReference type="PANTHER" id="PTHR32234:SF0">
    <property type="entry name" value="THIOL:DISULFIDE INTERCHANGE PROTEIN DSBD"/>
    <property type="match status" value="1"/>
</dbReference>
<dbReference type="InterPro" id="IPR013766">
    <property type="entry name" value="Thioredoxin_domain"/>
</dbReference>
<dbReference type="InterPro" id="IPR035671">
    <property type="entry name" value="DsbD_gamma"/>
</dbReference>
<evidence type="ECO:0000256" key="4">
    <source>
        <dbReference type="ARBA" id="ARBA00022748"/>
    </source>
</evidence>
<organism evidence="11 12">
    <name type="scientific">Kushneria phyllosphaerae</name>
    <dbReference type="NCBI Taxonomy" id="2100822"/>
    <lineage>
        <taxon>Bacteria</taxon>
        <taxon>Pseudomonadati</taxon>
        <taxon>Pseudomonadota</taxon>
        <taxon>Gammaproteobacteria</taxon>
        <taxon>Oceanospirillales</taxon>
        <taxon>Halomonadaceae</taxon>
        <taxon>Kushneria</taxon>
    </lineage>
</organism>
<feature type="transmembrane region" description="Helical" evidence="8">
    <location>
        <begin position="483"/>
        <end position="501"/>
    </location>
</feature>
<evidence type="ECO:0000256" key="6">
    <source>
        <dbReference type="ARBA" id="ARBA00023136"/>
    </source>
</evidence>
<dbReference type="SUPFAM" id="SSF52833">
    <property type="entry name" value="Thioredoxin-like"/>
    <property type="match status" value="1"/>
</dbReference>
<feature type="signal peptide" evidence="9">
    <location>
        <begin position="1"/>
        <end position="23"/>
    </location>
</feature>
<keyword evidence="5 8" id="KW-1133">Transmembrane helix</keyword>
<dbReference type="Pfam" id="PF02683">
    <property type="entry name" value="DsbD_TM"/>
    <property type="match status" value="1"/>
</dbReference>
<evidence type="ECO:0000256" key="3">
    <source>
        <dbReference type="ARBA" id="ARBA00022692"/>
    </source>
</evidence>
<dbReference type="AlphaFoldDB" id="A0A2R8CK61"/>
<gene>
    <name evidence="11" type="primary">dsbD</name>
    <name evidence="11" type="ORF">KSP9073_01259</name>
</gene>
<comment type="subcellular location">
    <subcellularLocation>
        <location evidence="1">Cell membrane</location>
        <topology evidence="1">Multi-pass membrane protein</topology>
    </subcellularLocation>
</comment>
<evidence type="ECO:0000256" key="8">
    <source>
        <dbReference type="SAM" id="Phobius"/>
    </source>
</evidence>
<evidence type="ECO:0000256" key="5">
    <source>
        <dbReference type="ARBA" id="ARBA00022989"/>
    </source>
</evidence>
<feature type="chain" id="PRO_5015306398" evidence="9">
    <location>
        <begin position="24"/>
        <end position="642"/>
    </location>
</feature>
<feature type="transmembrane region" description="Helical" evidence="8">
    <location>
        <begin position="389"/>
        <end position="416"/>
    </location>
</feature>
<dbReference type="InterPro" id="IPR036929">
    <property type="entry name" value="DsbDN_sf"/>
</dbReference>
<dbReference type="PANTHER" id="PTHR32234">
    <property type="entry name" value="THIOL:DISULFIDE INTERCHANGE PROTEIN DSBD"/>
    <property type="match status" value="1"/>
</dbReference>
<dbReference type="GO" id="GO:0045454">
    <property type="term" value="P:cell redox homeostasis"/>
    <property type="evidence" value="ECO:0007669"/>
    <property type="project" value="TreeGrafter"/>
</dbReference>
<feature type="region of interest" description="Disordered" evidence="7">
    <location>
        <begin position="183"/>
        <end position="220"/>
    </location>
</feature>
<reference evidence="12" key="1">
    <citation type="submission" date="2018-03" db="EMBL/GenBank/DDBJ databases">
        <authorList>
            <person name="Navarro De La Torre S."/>
        </authorList>
    </citation>
    <scope>NUCLEOTIDE SEQUENCE [LARGE SCALE GENOMIC DNA]</scope>
    <source>
        <strain evidence="12">EAod3</strain>
    </source>
</reference>
<evidence type="ECO:0000259" key="10">
    <source>
        <dbReference type="PROSITE" id="PS51352"/>
    </source>
</evidence>
<evidence type="ECO:0000313" key="11">
    <source>
        <dbReference type="EMBL" id="SPJ33255.1"/>
    </source>
</evidence>
<feature type="region of interest" description="Disordered" evidence="7">
    <location>
        <begin position="38"/>
        <end position="61"/>
    </location>
</feature>
<dbReference type="Pfam" id="PF11412">
    <property type="entry name" value="DsbD_N"/>
    <property type="match status" value="1"/>
</dbReference>
<dbReference type="CDD" id="cd02953">
    <property type="entry name" value="DsbDgamma"/>
    <property type="match status" value="1"/>
</dbReference>
<feature type="transmembrane region" description="Helical" evidence="8">
    <location>
        <begin position="228"/>
        <end position="261"/>
    </location>
</feature>
<dbReference type="Gene3D" id="3.40.30.10">
    <property type="entry name" value="Glutaredoxin"/>
    <property type="match status" value="1"/>
</dbReference>
<dbReference type="PROSITE" id="PS51352">
    <property type="entry name" value="THIOREDOXIN_2"/>
    <property type="match status" value="1"/>
</dbReference>
<feature type="domain" description="Thioredoxin" evidence="10">
    <location>
        <begin position="509"/>
        <end position="640"/>
    </location>
</feature>
<feature type="transmembrane region" description="Helical" evidence="8">
    <location>
        <begin position="350"/>
        <end position="383"/>
    </location>
</feature>